<protein>
    <submittedName>
        <fullName evidence="2">AAA ATPase</fullName>
    </submittedName>
</protein>
<dbReference type="InterPro" id="IPR052026">
    <property type="entry name" value="ExeA_AAA_ATPase_DNA-bind"/>
</dbReference>
<dbReference type="eggNOG" id="COG3267">
    <property type="taxonomic scope" value="Bacteria"/>
</dbReference>
<organism evidence="2 3">
    <name type="scientific">Nitratifractor salsuginis (strain DSM 16511 / JCM 12458 / E9I37-1)</name>
    <dbReference type="NCBI Taxonomy" id="749222"/>
    <lineage>
        <taxon>Bacteria</taxon>
        <taxon>Pseudomonadati</taxon>
        <taxon>Campylobacterota</taxon>
        <taxon>Epsilonproteobacteria</taxon>
        <taxon>Campylobacterales</taxon>
        <taxon>Sulfurovaceae</taxon>
        <taxon>Nitratifractor</taxon>
    </lineage>
</organism>
<dbReference type="AlphaFoldDB" id="E6X1X6"/>
<dbReference type="HOGENOM" id="CLU_089961_0_0_7"/>
<evidence type="ECO:0000313" key="3">
    <source>
        <dbReference type="Proteomes" id="UP000008633"/>
    </source>
</evidence>
<dbReference type="InterPro" id="IPR027417">
    <property type="entry name" value="P-loop_NTPase"/>
</dbReference>
<dbReference type="STRING" id="749222.Nitsa_0717"/>
<dbReference type="Gene3D" id="3.40.50.300">
    <property type="entry name" value="P-loop containing nucleotide triphosphate hydrolases"/>
    <property type="match status" value="1"/>
</dbReference>
<gene>
    <name evidence="2" type="ordered locus">Nitsa_0717</name>
</gene>
<reference evidence="3" key="2">
    <citation type="submission" date="2011-01" db="EMBL/GenBank/DDBJ databases">
        <title>The complete genome of Nitratifractor salsuginis DSM 16511.</title>
        <authorList>
            <consortium name="US DOE Joint Genome Institute (JGI-PGF)"/>
            <person name="Lucas S."/>
            <person name="Copeland A."/>
            <person name="Lapidus A."/>
            <person name="Bruce D."/>
            <person name="Goodwin L."/>
            <person name="Pitluck S."/>
            <person name="Kyrpides N."/>
            <person name="Mavromatis K."/>
            <person name="Ivanova N."/>
            <person name="Mikhailova N."/>
            <person name="Zeytun A."/>
            <person name="Detter J.C."/>
            <person name="Tapia R."/>
            <person name="Han C."/>
            <person name="Land M."/>
            <person name="Hauser L."/>
            <person name="Markowitz V."/>
            <person name="Cheng J.-F."/>
            <person name="Hugenholtz P."/>
            <person name="Woyke T."/>
            <person name="Wu D."/>
            <person name="Tindall B."/>
            <person name="Schuetze A."/>
            <person name="Brambilla E."/>
            <person name="Klenk H.-P."/>
            <person name="Eisen J.A."/>
        </authorList>
    </citation>
    <scope>NUCLEOTIDE SEQUENCE [LARGE SCALE GENOMIC DNA]</scope>
    <source>
        <strain evidence="3">DSM 16511 / JCM 12458 / E9I37-1</strain>
    </source>
</reference>
<dbReference type="GO" id="GO:0016887">
    <property type="term" value="F:ATP hydrolysis activity"/>
    <property type="evidence" value="ECO:0007669"/>
    <property type="project" value="InterPro"/>
</dbReference>
<accession>E6X1X6</accession>
<dbReference type="Pfam" id="PF13401">
    <property type="entry name" value="AAA_22"/>
    <property type="match status" value="1"/>
</dbReference>
<dbReference type="SUPFAM" id="SSF52540">
    <property type="entry name" value="P-loop containing nucleoside triphosphate hydrolases"/>
    <property type="match status" value="1"/>
</dbReference>
<dbReference type="RefSeq" id="WP_013553678.1">
    <property type="nucleotide sequence ID" value="NC_014935.1"/>
</dbReference>
<proteinExistence type="predicted"/>
<dbReference type="KEGG" id="nsa:Nitsa_0717"/>
<dbReference type="InterPro" id="IPR003593">
    <property type="entry name" value="AAA+_ATPase"/>
</dbReference>
<evidence type="ECO:0000313" key="2">
    <source>
        <dbReference type="EMBL" id="ADV45984.1"/>
    </source>
</evidence>
<sequence>MKHRFEEAKKVFIDEVVADEYIELESSTKAYLQLEQSLNKSSKLVLLFGEPGTGKTMLLSRLYSQLKHQMDLHLIDTPSGTRREFYEKLFYIFTGQRMPSGSTINLETFVEYAKKVKEDRRVIILLDEAQMYPTEMLEEVRILSDTGSIKFVISLHKTVDEDVIARKHFQSRIWETIELKNADRDELRAYIYKRLIKHNQMALADQFKDRHFKLIHRLTKGNFRECNKLLYTTFDIADYYDRHNPKKIPHNQLPMKIIEMAAIRSGLIDV</sequence>
<keyword evidence="3" id="KW-1185">Reference proteome</keyword>
<dbReference type="EMBL" id="CP002452">
    <property type="protein sequence ID" value="ADV45984.1"/>
    <property type="molecule type" value="Genomic_DNA"/>
</dbReference>
<feature type="domain" description="AAA+ ATPase" evidence="1">
    <location>
        <begin position="41"/>
        <end position="179"/>
    </location>
</feature>
<dbReference type="InterPro" id="IPR049945">
    <property type="entry name" value="AAA_22"/>
</dbReference>
<dbReference type="PANTHER" id="PTHR35894">
    <property type="entry name" value="GENERAL SECRETION PATHWAY PROTEIN A-RELATED"/>
    <property type="match status" value="1"/>
</dbReference>
<reference evidence="2 3" key="1">
    <citation type="journal article" date="2011" name="Stand. Genomic Sci.">
        <title>Complete genome sequence of Nitratifractor salsuginis type strain (E9I37-1).</title>
        <authorList>
            <person name="Anderson I."/>
            <person name="Sikorski J."/>
            <person name="Zeytun A."/>
            <person name="Nolan M."/>
            <person name="Lapidus A."/>
            <person name="Lucas S."/>
            <person name="Hammon N."/>
            <person name="Deshpande S."/>
            <person name="Cheng J.F."/>
            <person name="Tapia R."/>
            <person name="Han C."/>
            <person name="Goodwin L."/>
            <person name="Pitluck S."/>
            <person name="Liolios K."/>
            <person name="Pagani I."/>
            <person name="Ivanova N."/>
            <person name="Huntemann M."/>
            <person name="Mavromatis K."/>
            <person name="Ovchinikova G."/>
            <person name="Pati A."/>
            <person name="Chen A."/>
            <person name="Palaniappan K."/>
            <person name="Land M."/>
            <person name="Hauser L."/>
            <person name="Brambilla E.M."/>
            <person name="Ngatchou-Djao O.D."/>
            <person name="Rohde M."/>
            <person name="Tindall B.J."/>
            <person name="Goker M."/>
            <person name="Detter J.C."/>
            <person name="Woyke T."/>
            <person name="Bristow J."/>
            <person name="Eisen J.A."/>
            <person name="Markowitz V."/>
            <person name="Hugenholtz P."/>
            <person name="Klenk H.P."/>
            <person name="Kyrpides N.C."/>
        </authorList>
    </citation>
    <scope>NUCLEOTIDE SEQUENCE [LARGE SCALE GENOMIC DNA]</scope>
    <source>
        <strain evidence="3">DSM 16511 / JCM 12458 / E9I37-1</strain>
    </source>
</reference>
<evidence type="ECO:0000259" key="1">
    <source>
        <dbReference type="SMART" id="SM00382"/>
    </source>
</evidence>
<dbReference type="PANTHER" id="PTHR35894:SF1">
    <property type="entry name" value="PHOSPHORIBULOKINASE _ URIDINE KINASE FAMILY"/>
    <property type="match status" value="1"/>
</dbReference>
<dbReference type="SMART" id="SM00382">
    <property type="entry name" value="AAA"/>
    <property type="match status" value="1"/>
</dbReference>
<dbReference type="Proteomes" id="UP000008633">
    <property type="component" value="Chromosome"/>
</dbReference>
<name>E6X1X6_NITSE</name>
<dbReference type="OrthoDB" id="5333475at2"/>